<dbReference type="GeneID" id="95517371"/>
<protein>
    <submittedName>
        <fullName evidence="2">Uncharacterized protein</fullName>
    </submittedName>
</protein>
<evidence type="ECO:0000313" key="2">
    <source>
        <dbReference type="EMBL" id="AXE75967.1"/>
    </source>
</evidence>
<evidence type="ECO:0000256" key="1">
    <source>
        <dbReference type="SAM" id="MobiDB-lite"/>
    </source>
</evidence>
<dbReference type="Proteomes" id="UP000252698">
    <property type="component" value="Chromosome"/>
</dbReference>
<feature type="region of interest" description="Disordered" evidence="1">
    <location>
        <begin position="37"/>
        <end position="74"/>
    </location>
</feature>
<proteinExistence type="predicted"/>
<reference evidence="2 3" key="1">
    <citation type="journal article" date="2018" name="Front. Microbiol.">
        <title>Genome Sequencing of Streptomyces atratus SCSIOZH16 and Activation Production of Nocardamine via Metabolic Engineering.</title>
        <authorList>
            <person name="Li Y."/>
            <person name="Zhang C."/>
            <person name="Liu C."/>
            <person name="Ju J."/>
            <person name="Ma J."/>
        </authorList>
    </citation>
    <scope>NUCLEOTIDE SEQUENCE [LARGE SCALE GENOMIC DNA]</scope>
    <source>
        <strain evidence="2 3">SCSIO_ZH16</strain>
    </source>
</reference>
<gene>
    <name evidence="2" type="ORF">C5746_02085</name>
</gene>
<name>A0A2Z5J6N7_STRAR</name>
<evidence type="ECO:0000313" key="3">
    <source>
        <dbReference type="Proteomes" id="UP000252698"/>
    </source>
</evidence>
<dbReference type="RefSeq" id="WP_114242636.1">
    <property type="nucleotide sequence ID" value="NZ_CP027306.1"/>
</dbReference>
<sequence>MRIPIAGAPRLRPQDIGDVPGFDLLAITHSFETYQGLEPGKSADAFPGKASTTRTRRSRHHNNAPGLPSLGRAV</sequence>
<dbReference type="AlphaFoldDB" id="A0A2Z5J6N7"/>
<dbReference type="KEGG" id="sata:C5746_02085"/>
<dbReference type="EMBL" id="CP027306">
    <property type="protein sequence ID" value="AXE75967.1"/>
    <property type="molecule type" value="Genomic_DNA"/>
</dbReference>
<accession>A0A2Z5J6N7</accession>
<organism evidence="2 3">
    <name type="scientific">Streptomyces atratus</name>
    <dbReference type="NCBI Taxonomy" id="1893"/>
    <lineage>
        <taxon>Bacteria</taxon>
        <taxon>Bacillati</taxon>
        <taxon>Actinomycetota</taxon>
        <taxon>Actinomycetes</taxon>
        <taxon>Kitasatosporales</taxon>
        <taxon>Streptomycetaceae</taxon>
        <taxon>Streptomyces</taxon>
    </lineage>
</organism>